<dbReference type="Proteomes" id="UP000287166">
    <property type="component" value="Unassembled WGS sequence"/>
</dbReference>
<evidence type="ECO:0000256" key="5">
    <source>
        <dbReference type="ARBA" id="ARBA00022777"/>
    </source>
</evidence>
<evidence type="ECO:0000256" key="4">
    <source>
        <dbReference type="ARBA" id="ARBA00022741"/>
    </source>
</evidence>
<dbReference type="PROSITE" id="PS00108">
    <property type="entry name" value="PROTEIN_KINASE_ST"/>
    <property type="match status" value="1"/>
</dbReference>
<dbReference type="GeneID" id="38780355"/>
<evidence type="ECO:0000256" key="7">
    <source>
        <dbReference type="ARBA" id="ARBA00047899"/>
    </source>
</evidence>
<keyword evidence="6" id="KW-0067">ATP-binding</keyword>
<keyword evidence="4" id="KW-0547">Nucleotide-binding</keyword>
<dbReference type="PANTHER" id="PTHR24356">
    <property type="entry name" value="SERINE/THREONINE-PROTEIN KINASE"/>
    <property type="match status" value="1"/>
</dbReference>
<keyword evidence="12" id="KW-1185">Reference proteome</keyword>
<evidence type="ECO:0000256" key="1">
    <source>
        <dbReference type="ARBA" id="ARBA00012513"/>
    </source>
</evidence>
<evidence type="ECO:0000256" key="9">
    <source>
        <dbReference type="SAM" id="MobiDB-lite"/>
    </source>
</evidence>
<dbReference type="SUPFAM" id="SSF56112">
    <property type="entry name" value="Protein kinase-like (PK-like)"/>
    <property type="match status" value="1"/>
</dbReference>
<dbReference type="Gene3D" id="1.10.510.10">
    <property type="entry name" value="Transferase(Phosphotransferase) domain 1"/>
    <property type="match status" value="1"/>
</dbReference>
<dbReference type="PANTHER" id="PTHR24356:SF430">
    <property type="entry name" value="PROTEIN KINASE C DELTA TYPE"/>
    <property type="match status" value="1"/>
</dbReference>
<dbReference type="InterPro" id="IPR008271">
    <property type="entry name" value="Ser/Thr_kinase_AS"/>
</dbReference>
<proteinExistence type="predicted"/>
<dbReference type="InterPro" id="IPR011009">
    <property type="entry name" value="Kinase-like_dom_sf"/>
</dbReference>
<evidence type="ECO:0000256" key="8">
    <source>
        <dbReference type="ARBA" id="ARBA00048679"/>
    </source>
</evidence>
<dbReference type="InterPro" id="IPR050236">
    <property type="entry name" value="Ser_Thr_kinase_AGC"/>
</dbReference>
<feature type="domain" description="Protein kinase" evidence="10">
    <location>
        <begin position="225"/>
        <end position="493"/>
    </location>
</feature>
<dbReference type="GO" id="GO:0004674">
    <property type="term" value="F:protein serine/threonine kinase activity"/>
    <property type="evidence" value="ECO:0007669"/>
    <property type="project" value="UniProtKB-KW"/>
</dbReference>
<evidence type="ECO:0000256" key="3">
    <source>
        <dbReference type="ARBA" id="ARBA00022679"/>
    </source>
</evidence>
<keyword evidence="5" id="KW-0418">Kinase</keyword>
<dbReference type="EMBL" id="BFAD01000005">
    <property type="protein sequence ID" value="GBE83438.1"/>
    <property type="molecule type" value="Genomic_DNA"/>
</dbReference>
<name>A0A401GMJ9_9APHY</name>
<comment type="catalytic activity">
    <reaction evidence="7">
        <text>L-threonyl-[protein] + ATP = O-phospho-L-threonyl-[protein] + ADP + H(+)</text>
        <dbReference type="Rhea" id="RHEA:46608"/>
        <dbReference type="Rhea" id="RHEA-COMP:11060"/>
        <dbReference type="Rhea" id="RHEA-COMP:11605"/>
        <dbReference type="ChEBI" id="CHEBI:15378"/>
        <dbReference type="ChEBI" id="CHEBI:30013"/>
        <dbReference type="ChEBI" id="CHEBI:30616"/>
        <dbReference type="ChEBI" id="CHEBI:61977"/>
        <dbReference type="ChEBI" id="CHEBI:456216"/>
        <dbReference type="EC" id="2.7.11.1"/>
    </reaction>
</comment>
<dbReference type="PROSITE" id="PS50011">
    <property type="entry name" value="PROTEIN_KINASE_DOM"/>
    <property type="match status" value="1"/>
</dbReference>
<evidence type="ECO:0000259" key="10">
    <source>
        <dbReference type="PROSITE" id="PS50011"/>
    </source>
</evidence>
<evidence type="ECO:0000256" key="6">
    <source>
        <dbReference type="ARBA" id="ARBA00022840"/>
    </source>
</evidence>
<dbReference type="GO" id="GO:0005524">
    <property type="term" value="F:ATP binding"/>
    <property type="evidence" value="ECO:0007669"/>
    <property type="project" value="UniProtKB-KW"/>
</dbReference>
<comment type="catalytic activity">
    <reaction evidence="8">
        <text>L-seryl-[protein] + ATP = O-phospho-L-seryl-[protein] + ADP + H(+)</text>
        <dbReference type="Rhea" id="RHEA:17989"/>
        <dbReference type="Rhea" id="RHEA-COMP:9863"/>
        <dbReference type="Rhea" id="RHEA-COMP:11604"/>
        <dbReference type="ChEBI" id="CHEBI:15378"/>
        <dbReference type="ChEBI" id="CHEBI:29999"/>
        <dbReference type="ChEBI" id="CHEBI:30616"/>
        <dbReference type="ChEBI" id="CHEBI:83421"/>
        <dbReference type="ChEBI" id="CHEBI:456216"/>
        <dbReference type="EC" id="2.7.11.1"/>
    </reaction>
</comment>
<evidence type="ECO:0000313" key="12">
    <source>
        <dbReference type="Proteomes" id="UP000287166"/>
    </source>
</evidence>
<protein>
    <recommendedName>
        <fullName evidence="1">non-specific serine/threonine protein kinase</fullName>
        <ecNumber evidence="1">2.7.11.1</ecNumber>
    </recommendedName>
</protein>
<gene>
    <name evidence="11" type="ORF">SCP_0504870</name>
</gene>
<dbReference type="STRING" id="139825.A0A401GMJ9"/>
<evidence type="ECO:0000256" key="2">
    <source>
        <dbReference type="ARBA" id="ARBA00022527"/>
    </source>
</evidence>
<dbReference type="SMART" id="SM00220">
    <property type="entry name" value="S_TKc"/>
    <property type="match status" value="1"/>
</dbReference>
<dbReference type="Gene3D" id="3.30.200.20">
    <property type="entry name" value="Phosphorylase Kinase, domain 1"/>
    <property type="match status" value="1"/>
</dbReference>
<evidence type="ECO:0000313" key="11">
    <source>
        <dbReference type="EMBL" id="GBE83438.1"/>
    </source>
</evidence>
<dbReference type="InterPro" id="IPR000719">
    <property type="entry name" value="Prot_kinase_dom"/>
</dbReference>
<dbReference type="Pfam" id="PF00069">
    <property type="entry name" value="Pkinase"/>
    <property type="match status" value="1"/>
</dbReference>
<organism evidence="11 12">
    <name type="scientific">Sparassis crispa</name>
    <dbReference type="NCBI Taxonomy" id="139825"/>
    <lineage>
        <taxon>Eukaryota</taxon>
        <taxon>Fungi</taxon>
        <taxon>Dikarya</taxon>
        <taxon>Basidiomycota</taxon>
        <taxon>Agaricomycotina</taxon>
        <taxon>Agaricomycetes</taxon>
        <taxon>Polyporales</taxon>
        <taxon>Sparassidaceae</taxon>
        <taxon>Sparassis</taxon>
    </lineage>
</organism>
<sequence length="568" mass="63121">MGSAARSAHSSRSGMSPRTTTAAASSSRGSPTPLSPVFPKSFPPKRIASTSRRTDKDGAGEVLPRLPLVPFMNEIPRSPQRRQSASAAFRSLRPMKPDAGVDRSTVRSQLLPAGRASGSSESASPSTPRRMSVPHPSYILEPRAAAQFTHAYSKIYAPSAPTTPALAYTPLEYAFSAPTTPALAYTSLEYAHDAIPGAYSSAAPLYSPPHKYKTHSTRAQQIGPFKSLYELPKGTFGTSLVSRDLSTGRVLCTRVFKKKQMLSDPVFFHGLLAELLCYKHVLTRPADRCPFLMEIDAALQDEENVIFAMPLMQCDLIKVIRGRGDIRRTRRWVAQLAVGLDALHSMGVIHRDLKPENVLLDTRTNTVRIADFNAAYLQAGNAPLEDGAVYTRGYVGSRPYMAQEIVDRKWYGKMVDWWSLGCIMFDLTAGELLFRTDTQRTKFVTWDRKKEGMSYLSWATKLSEDEEAVLSGLLHLRPGCRFQLKQLRQQPYFQDKQGASVSVSVFDGQIYYPSVTGTQLENGVHEVSSEMKEEPLRHVIQDSSRSEGPYNFRNFEWVNPRGLWGSLG</sequence>
<feature type="compositionally biased region" description="Low complexity" evidence="9">
    <location>
        <begin position="1"/>
        <end position="32"/>
    </location>
</feature>
<comment type="caution">
    <text evidence="11">The sequence shown here is derived from an EMBL/GenBank/DDBJ whole genome shotgun (WGS) entry which is preliminary data.</text>
</comment>
<accession>A0A401GMJ9</accession>
<dbReference type="OrthoDB" id="10252171at2759"/>
<dbReference type="AlphaFoldDB" id="A0A401GMJ9"/>
<keyword evidence="3" id="KW-0808">Transferase</keyword>
<feature type="compositionally biased region" description="Basic and acidic residues" evidence="9">
    <location>
        <begin position="95"/>
        <end position="105"/>
    </location>
</feature>
<keyword evidence="2" id="KW-0723">Serine/threonine-protein kinase</keyword>
<dbReference type="InParanoid" id="A0A401GMJ9"/>
<feature type="compositionally biased region" description="Low complexity" evidence="9">
    <location>
        <begin position="112"/>
        <end position="130"/>
    </location>
</feature>
<reference evidence="11 12" key="1">
    <citation type="journal article" date="2018" name="Sci. Rep.">
        <title>Genome sequence of the cauliflower mushroom Sparassis crispa (Hanabiratake) and its association with beneficial usage.</title>
        <authorList>
            <person name="Kiyama R."/>
            <person name="Furutani Y."/>
            <person name="Kawaguchi K."/>
            <person name="Nakanishi T."/>
        </authorList>
    </citation>
    <scope>NUCLEOTIDE SEQUENCE [LARGE SCALE GENOMIC DNA]</scope>
</reference>
<dbReference type="EC" id="2.7.11.1" evidence="1"/>
<dbReference type="RefSeq" id="XP_027614351.1">
    <property type="nucleotide sequence ID" value="XM_027758550.1"/>
</dbReference>
<dbReference type="GO" id="GO:0035556">
    <property type="term" value="P:intracellular signal transduction"/>
    <property type="evidence" value="ECO:0007669"/>
    <property type="project" value="TreeGrafter"/>
</dbReference>
<feature type="region of interest" description="Disordered" evidence="9">
    <location>
        <begin position="1"/>
        <end position="132"/>
    </location>
</feature>